<reference evidence="2" key="2">
    <citation type="journal article" date="2014" name="ISME J.">
        <title>Microbial stratification in low pH oxic and suboxic macroscopic growths along an acid mine drainage.</title>
        <authorList>
            <person name="Mendez-Garcia C."/>
            <person name="Mesa V."/>
            <person name="Sprenger R.R."/>
            <person name="Richter M."/>
            <person name="Diez M.S."/>
            <person name="Solano J."/>
            <person name="Bargiela R."/>
            <person name="Golyshina O.V."/>
            <person name="Manteca A."/>
            <person name="Ramos J.L."/>
            <person name="Gallego J.R."/>
            <person name="Llorente I."/>
            <person name="Martins Dos Santos V.A."/>
            <person name="Jensen O.N."/>
            <person name="Pelaez A.I."/>
            <person name="Sanchez J."/>
            <person name="Ferrer M."/>
        </authorList>
    </citation>
    <scope>NUCLEOTIDE SEQUENCE</scope>
</reference>
<dbReference type="InterPro" id="IPR052962">
    <property type="entry name" value="AA_Transporter_AGT"/>
</dbReference>
<sequence>MTQRLLQRDATRIGLLYSSVSGIIGSGWLLGPFLAMQQAGPWSILSWIIGATAVLLL</sequence>
<reference evidence="2" key="1">
    <citation type="submission" date="2013-08" db="EMBL/GenBank/DDBJ databases">
        <authorList>
            <person name="Mendez C."/>
            <person name="Richter M."/>
            <person name="Ferrer M."/>
            <person name="Sanchez J."/>
        </authorList>
    </citation>
    <scope>NUCLEOTIDE SEQUENCE</scope>
</reference>
<organism evidence="2">
    <name type="scientific">mine drainage metagenome</name>
    <dbReference type="NCBI Taxonomy" id="410659"/>
    <lineage>
        <taxon>unclassified sequences</taxon>
        <taxon>metagenomes</taxon>
        <taxon>ecological metagenomes</taxon>
    </lineage>
</organism>
<evidence type="ECO:0008006" key="3">
    <source>
        <dbReference type="Google" id="ProtNLM"/>
    </source>
</evidence>
<keyword evidence="1" id="KW-1133">Transmembrane helix</keyword>
<dbReference type="EMBL" id="AUZX01004005">
    <property type="protein sequence ID" value="EQD72363.1"/>
    <property type="molecule type" value="Genomic_DNA"/>
</dbReference>
<dbReference type="Gene3D" id="1.20.1740.10">
    <property type="entry name" value="Amino acid/polyamine transporter I"/>
    <property type="match status" value="1"/>
</dbReference>
<dbReference type="PANTHER" id="PTHR47547">
    <property type="match status" value="1"/>
</dbReference>
<protein>
    <recommendedName>
        <fullName evidence="3">Amino acid permease-associated region</fullName>
    </recommendedName>
</protein>
<dbReference type="PANTHER" id="PTHR47547:SF1">
    <property type="entry name" value="ASPARTATE-PROTON SYMPORTER"/>
    <property type="match status" value="1"/>
</dbReference>
<evidence type="ECO:0000313" key="2">
    <source>
        <dbReference type="EMBL" id="EQD72363.1"/>
    </source>
</evidence>
<feature type="transmembrane region" description="Helical" evidence="1">
    <location>
        <begin position="12"/>
        <end position="33"/>
    </location>
</feature>
<dbReference type="AlphaFoldDB" id="T1BUU0"/>
<name>T1BUU0_9ZZZZ</name>
<keyword evidence="1" id="KW-0472">Membrane</keyword>
<gene>
    <name evidence="2" type="ORF">B1A_05487</name>
</gene>
<evidence type="ECO:0000256" key="1">
    <source>
        <dbReference type="SAM" id="Phobius"/>
    </source>
</evidence>
<accession>T1BUU0</accession>
<feature type="non-terminal residue" evidence="2">
    <location>
        <position position="57"/>
    </location>
</feature>
<keyword evidence="1" id="KW-0812">Transmembrane</keyword>
<comment type="caution">
    <text evidence="2">The sequence shown here is derived from an EMBL/GenBank/DDBJ whole genome shotgun (WGS) entry which is preliminary data.</text>
</comment>
<feature type="transmembrane region" description="Helical" evidence="1">
    <location>
        <begin position="39"/>
        <end position="56"/>
    </location>
</feature>
<proteinExistence type="predicted"/>